<proteinExistence type="predicted"/>
<organism evidence="1 2">
    <name type="scientific">Comamonas testosteroni</name>
    <name type="common">Pseudomonas testosteroni</name>
    <dbReference type="NCBI Taxonomy" id="285"/>
    <lineage>
        <taxon>Bacteria</taxon>
        <taxon>Pseudomonadati</taxon>
        <taxon>Pseudomonadota</taxon>
        <taxon>Betaproteobacteria</taxon>
        <taxon>Burkholderiales</taxon>
        <taxon>Comamonadaceae</taxon>
        <taxon>Comamonas</taxon>
    </lineage>
</organism>
<gene>
    <name evidence="1" type="ORF">CTTA_3792</name>
</gene>
<protein>
    <submittedName>
        <fullName evidence="1">Uncharacterized protein</fullName>
    </submittedName>
</protein>
<dbReference type="RefSeq" id="WP_194271005.1">
    <property type="nucleotide sequence ID" value="NZ_BKBW01000008.1"/>
</dbReference>
<dbReference type="EMBL" id="BKBW01000008">
    <property type="protein sequence ID" value="GEQ76787.1"/>
    <property type="molecule type" value="Genomic_DNA"/>
</dbReference>
<evidence type="ECO:0000313" key="2">
    <source>
        <dbReference type="Proteomes" id="UP000323105"/>
    </source>
</evidence>
<reference evidence="1 2" key="1">
    <citation type="journal article" date="2019" name="Microbiol. Resour. Announc.">
        <title>Draft Genome Sequence of Comamonas testosteroni TA441, a Bacterium That Has a Cryptic Phenol Degradation Gene Cluster.</title>
        <authorList>
            <person name="Arai H."/>
            <person name="Ishii M."/>
        </authorList>
    </citation>
    <scope>NUCLEOTIDE SEQUENCE [LARGE SCALE GENOMIC DNA]</scope>
    <source>
        <strain evidence="1 2">TA441</strain>
    </source>
</reference>
<dbReference type="Proteomes" id="UP000323105">
    <property type="component" value="Unassembled WGS sequence"/>
</dbReference>
<comment type="caution">
    <text evidence="1">The sequence shown here is derived from an EMBL/GenBank/DDBJ whole genome shotgun (WGS) entry which is preliminary data.</text>
</comment>
<evidence type="ECO:0000313" key="1">
    <source>
        <dbReference type="EMBL" id="GEQ76787.1"/>
    </source>
</evidence>
<name>A0A5A7MG38_COMTE</name>
<accession>A0A5A7MG38</accession>
<sequence length="82" mass="9169">MAKDDFSVIGYAREANVLAAHRVTYGLQGIIPNNTGRLGNASQALDVFYKNEVAPLQELFETFNEWAGREIVRLPPYEANLN</sequence>
<dbReference type="AlphaFoldDB" id="A0A5A7MG38"/>